<evidence type="ECO:0000313" key="2">
    <source>
        <dbReference type="Proteomes" id="UP000270342"/>
    </source>
</evidence>
<comment type="caution">
    <text evidence="1">The sequence shown here is derived from an EMBL/GenBank/DDBJ whole genome shotgun (WGS) entry which is preliminary data.</text>
</comment>
<dbReference type="Pfam" id="PF07927">
    <property type="entry name" value="HicA_toxin"/>
    <property type="match status" value="1"/>
</dbReference>
<dbReference type="Proteomes" id="UP000270342">
    <property type="component" value="Unassembled WGS sequence"/>
</dbReference>
<reference evidence="1 2" key="1">
    <citation type="submission" date="2018-10" db="EMBL/GenBank/DDBJ databases">
        <title>Robbsia sp. DHC34, isolated from soil.</title>
        <authorList>
            <person name="Gao Z.-H."/>
            <person name="Qiu L.-H."/>
        </authorList>
    </citation>
    <scope>NUCLEOTIDE SEQUENCE [LARGE SCALE GENOMIC DNA]</scope>
    <source>
        <strain evidence="1 2">DHC34</strain>
    </source>
</reference>
<dbReference type="EMBL" id="RBZU01000006">
    <property type="protein sequence ID" value="RKP53684.1"/>
    <property type="molecule type" value="Genomic_DNA"/>
</dbReference>
<dbReference type="AlphaFoldDB" id="A0A494XV24"/>
<dbReference type="OrthoDB" id="73001at2"/>
<sequence>MHFKAKHRKTLELLFSRPTPASVKWLDAVALMNELGAEIDEREGSRVAIFLFGQVRVMHRPHPSPDMDKGAVASMRRWFEENGVKP</sequence>
<proteinExistence type="predicted"/>
<dbReference type="GO" id="GO:0003729">
    <property type="term" value="F:mRNA binding"/>
    <property type="evidence" value="ECO:0007669"/>
    <property type="project" value="InterPro"/>
</dbReference>
<protein>
    <submittedName>
        <fullName evidence="1">Type II toxin-antitoxin system HicA family toxin</fullName>
    </submittedName>
</protein>
<name>A0A494XV24_9BURK</name>
<keyword evidence="2" id="KW-1185">Reference proteome</keyword>
<gene>
    <name evidence="1" type="ORF">D7S86_15565</name>
</gene>
<accession>A0A494XV24</accession>
<organism evidence="1 2">
    <name type="scientific">Pararobbsia silviterrae</name>
    <dbReference type="NCBI Taxonomy" id="1792498"/>
    <lineage>
        <taxon>Bacteria</taxon>
        <taxon>Pseudomonadati</taxon>
        <taxon>Pseudomonadota</taxon>
        <taxon>Betaproteobacteria</taxon>
        <taxon>Burkholderiales</taxon>
        <taxon>Burkholderiaceae</taxon>
        <taxon>Pararobbsia</taxon>
    </lineage>
</organism>
<dbReference type="InterPro" id="IPR012933">
    <property type="entry name" value="HicA_mRNA_interferase"/>
</dbReference>
<dbReference type="RefSeq" id="WP_121087759.1">
    <property type="nucleotide sequence ID" value="NZ_RBZU01000006.1"/>
</dbReference>
<evidence type="ECO:0000313" key="1">
    <source>
        <dbReference type="EMBL" id="RKP53684.1"/>
    </source>
</evidence>